<reference evidence="1 2" key="1">
    <citation type="journal article" date="2020" name="ISME J.">
        <title>Uncovering the hidden diversity of litter-decomposition mechanisms in mushroom-forming fungi.</title>
        <authorList>
            <person name="Floudas D."/>
            <person name="Bentzer J."/>
            <person name="Ahren D."/>
            <person name="Johansson T."/>
            <person name="Persson P."/>
            <person name="Tunlid A."/>
        </authorList>
    </citation>
    <scope>NUCLEOTIDE SEQUENCE [LARGE SCALE GENOMIC DNA]</scope>
    <source>
        <strain evidence="1 2">CBS 101986</strain>
    </source>
</reference>
<dbReference type="AlphaFoldDB" id="A0A8H5ATU1"/>
<protein>
    <submittedName>
        <fullName evidence="1">Uncharacterized protein</fullName>
    </submittedName>
</protein>
<gene>
    <name evidence="1" type="ORF">D9619_007970</name>
</gene>
<comment type="caution">
    <text evidence="1">The sequence shown here is derived from an EMBL/GenBank/DDBJ whole genome shotgun (WGS) entry which is preliminary data.</text>
</comment>
<proteinExistence type="predicted"/>
<evidence type="ECO:0000313" key="1">
    <source>
        <dbReference type="EMBL" id="KAF5310621.1"/>
    </source>
</evidence>
<name>A0A8H5ATU1_9AGAR</name>
<sequence length="107" mass="11690">MLTNTFRSGAMPLADGFITSHIGGSFIATFVVDDENTFAYSGSWSSSVLPLHCKMATLEYPNLEAISLARLFEGNIRPYRAHYNWGDLDAPVSLVIPVSGRGAYTEN</sequence>
<dbReference type="Proteomes" id="UP000567179">
    <property type="component" value="Unassembled WGS sequence"/>
</dbReference>
<organism evidence="1 2">
    <name type="scientific">Psilocybe cf. subviscida</name>
    <dbReference type="NCBI Taxonomy" id="2480587"/>
    <lineage>
        <taxon>Eukaryota</taxon>
        <taxon>Fungi</taxon>
        <taxon>Dikarya</taxon>
        <taxon>Basidiomycota</taxon>
        <taxon>Agaricomycotina</taxon>
        <taxon>Agaricomycetes</taxon>
        <taxon>Agaricomycetidae</taxon>
        <taxon>Agaricales</taxon>
        <taxon>Agaricineae</taxon>
        <taxon>Strophariaceae</taxon>
        <taxon>Psilocybe</taxon>
    </lineage>
</organism>
<keyword evidence="2" id="KW-1185">Reference proteome</keyword>
<dbReference type="EMBL" id="JAACJJ010000057">
    <property type="protein sequence ID" value="KAF5310621.1"/>
    <property type="molecule type" value="Genomic_DNA"/>
</dbReference>
<accession>A0A8H5ATU1</accession>
<evidence type="ECO:0000313" key="2">
    <source>
        <dbReference type="Proteomes" id="UP000567179"/>
    </source>
</evidence>